<evidence type="ECO:0000256" key="2">
    <source>
        <dbReference type="ARBA" id="ARBA00022617"/>
    </source>
</evidence>
<dbReference type="CDD" id="cd09623">
    <property type="entry name" value="DOMON_EBDH"/>
    <property type="match status" value="1"/>
</dbReference>
<dbReference type="Gene3D" id="2.60.40.1190">
    <property type="match status" value="1"/>
</dbReference>
<evidence type="ECO:0000256" key="4">
    <source>
        <dbReference type="ARBA" id="ARBA00022982"/>
    </source>
</evidence>
<evidence type="ECO:0000259" key="6">
    <source>
        <dbReference type="SMART" id="SM00887"/>
    </source>
</evidence>
<gene>
    <name evidence="7" type="ORF">ACFPJ5_11225</name>
</gene>
<dbReference type="Proteomes" id="UP001596201">
    <property type="component" value="Unassembled WGS sequence"/>
</dbReference>
<reference evidence="7 8" key="1">
    <citation type="journal article" date="2019" name="Int. J. Syst. Evol. Microbiol.">
        <title>The Global Catalogue of Microorganisms (GCM) 10K type strain sequencing project: providing services to taxonomists for standard genome sequencing and annotation.</title>
        <authorList>
            <consortium name="The Broad Institute Genomics Platform"/>
            <consortium name="The Broad Institute Genome Sequencing Center for Infectious Disease"/>
            <person name="Wu L."/>
            <person name="Ma J."/>
        </authorList>
    </citation>
    <scope>NUCLEOTIDE SEQUENCE [LARGE SCALE GENOMIC DNA]</scope>
    <source>
        <strain evidence="7 8">CGMCC 1.12237</strain>
    </source>
</reference>
<evidence type="ECO:0000256" key="1">
    <source>
        <dbReference type="ARBA" id="ARBA00022448"/>
    </source>
</evidence>
<name>A0ABD5RCS8_9EURY</name>
<dbReference type="InterPro" id="IPR017838">
    <property type="entry name" value="DMSO_Rdtase_II_haem_b-bd_su"/>
</dbReference>
<evidence type="ECO:0000256" key="3">
    <source>
        <dbReference type="ARBA" id="ARBA00022723"/>
    </source>
</evidence>
<dbReference type="AlphaFoldDB" id="A0ABD5RCS8"/>
<proteinExistence type="predicted"/>
<protein>
    <submittedName>
        <fullName evidence="7">Ethylbenzene dehydrogenase-related protein</fullName>
    </submittedName>
</protein>
<keyword evidence="3" id="KW-0479">Metal-binding</keyword>
<keyword evidence="5" id="KW-0408">Iron</keyword>
<dbReference type="Pfam" id="PF09459">
    <property type="entry name" value="EB_dh"/>
    <property type="match status" value="2"/>
</dbReference>
<dbReference type="EMBL" id="JBHSKX010000002">
    <property type="protein sequence ID" value="MFC5367512.1"/>
    <property type="molecule type" value="Genomic_DNA"/>
</dbReference>
<dbReference type="GO" id="GO:0046872">
    <property type="term" value="F:metal ion binding"/>
    <property type="evidence" value="ECO:0007669"/>
    <property type="project" value="UniProtKB-KW"/>
</dbReference>
<keyword evidence="8" id="KW-1185">Reference proteome</keyword>
<feature type="domain" description="Cytochrome c-552/DMSO reductase-like haem-binding" evidence="6">
    <location>
        <begin position="60"/>
        <end position="234"/>
    </location>
</feature>
<dbReference type="NCBIfam" id="TIGR03477">
    <property type="entry name" value="DMSO_red_II_gam"/>
    <property type="match status" value="1"/>
</dbReference>
<comment type="caution">
    <text evidence="7">The sequence shown here is derived from an EMBL/GenBank/DDBJ whole genome shotgun (WGS) entry which is preliminary data.</text>
</comment>
<organism evidence="7 8">
    <name type="scientific">Salinirubrum litoreum</name>
    <dbReference type="NCBI Taxonomy" id="1126234"/>
    <lineage>
        <taxon>Archaea</taxon>
        <taxon>Methanobacteriati</taxon>
        <taxon>Methanobacteriota</taxon>
        <taxon>Stenosarchaea group</taxon>
        <taxon>Halobacteria</taxon>
        <taxon>Halobacteriales</taxon>
        <taxon>Haloferacaceae</taxon>
        <taxon>Salinirubrum</taxon>
    </lineage>
</organism>
<accession>A0ABD5RCS8</accession>
<evidence type="ECO:0000313" key="8">
    <source>
        <dbReference type="Proteomes" id="UP001596201"/>
    </source>
</evidence>
<evidence type="ECO:0000256" key="5">
    <source>
        <dbReference type="ARBA" id="ARBA00023004"/>
    </source>
</evidence>
<keyword evidence="4" id="KW-0249">Electron transport</keyword>
<keyword evidence="2" id="KW-0349">Heme</keyword>
<sequence length="283" mass="30266">MNRRNTSDRNRTRYRALAVVVACLVVATTALGPALVSARPANQIPVEDVSAAENPQTPDSAAWDTVPPVTVPLASAPSGVPNASDTSVERLKVQTARTDDRFYVRLSWPDATADRNVTGPRDYRDAVAVQLPVNTSARPPISMGSTRNMVNVWYWQAGGETEELLAGGPGTTTEYETEAVETTTGHDDGRWTVVLSRNIESDAPNRTTLAVDHDVDVAFAVWNGSQMERSGRKSVSEWYHYPLGGGPQGPPYESILWTVAGLAIVGVALVTIAAVRNPGGGEG</sequence>
<dbReference type="SMART" id="SM00887">
    <property type="entry name" value="EB_dh"/>
    <property type="match status" value="1"/>
</dbReference>
<dbReference type="InterPro" id="IPR019020">
    <property type="entry name" value="Cyt-c552/DMSO_Rdtase_haem-bd"/>
</dbReference>
<evidence type="ECO:0000313" key="7">
    <source>
        <dbReference type="EMBL" id="MFC5367512.1"/>
    </source>
</evidence>
<dbReference type="RefSeq" id="WP_227229762.1">
    <property type="nucleotide sequence ID" value="NZ_JAJCVJ010000002.1"/>
</dbReference>
<keyword evidence="1" id="KW-0813">Transport</keyword>